<feature type="coiled-coil region" evidence="1">
    <location>
        <begin position="95"/>
        <end position="171"/>
    </location>
</feature>
<dbReference type="STRING" id="1754191.A0A1Y1V8H5"/>
<evidence type="ECO:0000313" key="4">
    <source>
        <dbReference type="Proteomes" id="UP000193719"/>
    </source>
</evidence>
<dbReference type="Proteomes" id="UP000193719">
    <property type="component" value="Unassembled WGS sequence"/>
</dbReference>
<organism evidence="3 4">
    <name type="scientific">Piromyces finnis</name>
    <dbReference type="NCBI Taxonomy" id="1754191"/>
    <lineage>
        <taxon>Eukaryota</taxon>
        <taxon>Fungi</taxon>
        <taxon>Fungi incertae sedis</taxon>
        <taxon>Chytridiomycota</taxon>
        <taxon>Chytridiomycota incertae sedis</taxon>
        <taxon>Neocallimastigomycetes</taxon>
        <taxon>Neocallimastigales</taxon>
        <taxon>Neocallimastigaceae</taxon>
        <taxon>Piromyces</taxon>
    </lineage>
</organism>
<dbReference type="OrthoDB" id="2134452at2759"/>
<proteinExistence type="predicted"/>
<feature type="coiled-coil region" evidence="1">
    <location>
        <begin position="500"/>
        <end position="583"/>
    </location>
</feature>
<feature type="compositionally biased region" description="Polar residues" evidence="2">
    <location>
        <begin position="46"/>
        <end position="68"/>
    </location>
</feature>
<sequence>MPSCFPAFFNSSKSKSKKRGRTLSNLSNDPNPSSSASTLSNDSLSPNTLQTSSVNTIGAPNTTTHTSSKEVITIREYVPLKSEPQMSLYSDREAVDRLNSELKLSQSELKSAQLKLKIATEKNEQLLRQQDKQRRELNKKQSELEDAQKRIEHLLRKDRDLEEINRQIKDQLQITKLEPEVEALITGLAYSLKEAYGEIEEYKIKENDLLIMANETGEEIRRLQMKQRDTNLLANECGQELCDAKADLESAFSYIEQLKQQIHNSEQIIVGLVEELKSANSDYENLQKECGDLNTFANETGEEIVHLRSINRDQNNLINEVGQEFYEAKNEIEKLTKENNALCLLLNGLGQECVKSRDRCIKLENTENDLLLLANESGEEIQQLREKIRDQNVFMNECGDELICAKRELDDVKALNKQYCLVIEGLANMLNANNEKVTKYENETRDLLNFANESGEEIVALRSKVKDSNSLINELGNELLDTRAEATHYKKCANLFIDMINVLSNEYAAVEKDKQYLENEKDDLLAMATETGDEIIAVRSKLRDERVLINECTTELIETKAENQQLKEQLNQARQILINLEAQQAAC</sequence>
<evidence type="ECO:0000256" key="2">
    <source>
        <dbReference type="SAM" id="MobiDB-lite"/>
    </source>
</evidence>
<feature type="compositionally biased region" description="Low complexity" evidence="2">
    <location>
        <begin position="23"/>
        <end position="45"/>
    </location>
</feature>
<dbReference type="EMBL" id="MCFH01000023">
    <property type="protein sequence ID" value="ORX49729.1"/>
    <property type="molecule type" value="Genomic_DNA"/>
</dbReference>
<evidence type="ECO:0000313" key="3">
    <source>
        <dbReference type="EMBL" id="ORX49729.1"/>
    </source>
</evidence>
<protein>
    <submittedName>
        <fullName evidence="3">Uncharacterized protein</fullName>
    </submittedName>
</protein>
<dbReference type="AlphaFoldDB" id="A0A1Y1V8H5"/>
<comment type="caution">
    <text evidence="3">The sequence shown here is derived from an EMBL/GenBank/DDBJ whole genome shotgun (WGS) entry which is preliminary data.</text>
</comment>
<evidence type="ECO:0000256" key="1">
    <source>
        <dbReference type="SAM" id="Coils"/>
    </source>
</evidence>
<feature type="region of interest" description="Disordered" evidence="2">
    <location>
        <begin position="1"/>
        <end position="68"/>
    </location>
</feature>
<name>A0A1Y1V8H5_9FUNG</name>
<reference evidence="3 4" key="1">
    <citation type="submission" date="2016-08" db="EMBL/GenBank/DDBJ databases">
        <title>Genomes of anaerobic fungi encode conserved fungal cellulosomes for biomass hydrolysis.</title>
        <authorList>
            <consortium name="DOE Joint Genome Institute"/>
            <person name="Haitjema C.H."/>
            <person name="Gilmore S.P."/>
            <person name="Henske J.K."/>
            <person name="Solomon K.V."/>
            <person name="De Groot R."/>
            <person name="Kuo A."/>
            <person name="Mondo S.J."/>
            <person name="Salamov A.A."/>
            <person name="Labutti K."/>
            <person name="Zhao Z."/>
            <person name="Chiniquy J."/>
            <person name="Barry K."/>
            <person name="Brewer H.M."/>
            <person name="Purvine S.O."/>
            <person name="Wright A.T."/>
            <person name="Boxma B."/>
            <person name="Van Alen T."/>
            <person name="Hackstein J.H."/>
            <person name="Baker S.E."/>
            <person name="Grigoriev I.V."/>
            <person name="O'Malley M.A."/>
        </authorList>
    </citation>
    <scope>NUCLEOTIDE SEQUENCE [LARGE SCALE GENOMIC DNA]</scope>
    <source>
        <strain evidence="4">finn</strain>
    </source>
</reference>
<keyword evidence="4" id="KW-1185">Reference proteome</keyword>
<keyword evidence="1" id="KW-0175">Coiled coil</keyword>
<gene>
    <name evidence="3" type="ORF">BCR36DRAFT_583783</name>
</gene>
<feature type="coiled-coil region" evidence="1">
    <location>
        <begin position="255"/>
        <end position="289"/>
    </location>
</feature>
<accession>A0A1Y1V8H5</accession>
<reference evidence="3 4" key="2">
    <citation type="submission" date="2016-08" db="EMBL/GenBank/DDBJ databases">
        <title>Pervasive Adenine N6-methylation of Active Genes in Fungi.</title>
        <authorList>
            <consortium name="DOE Joint Genome Institute"/>
            <person name="Mondo S.J."/>
            <person name="Dannebaum R.O."/>
            <person name="Kuo R.C."/>
            <person name="Labutti K."/>
            <person name="Haridas S."/>
            <person name="Kuo A."/>
            <person name="Salamov A."/>
            <person name="Ahrendt S.R."/>
            <person name="Lipzen A."/>
            <person name="Sullivan W."/>
            <person name="Andreopoulos W.B."/>
            <person name="Clum A."/>
            <person name="Lindquist E."/>
            <person name="Daum C."/>
            <person name="Ramamoorthy G.K."/>
            <person name="Gryganskyi A."/>
            <person name="Culley D."/>
            <person name="Magnuson J.K."/>
            <person name="James T.Y."/>
            <person name="O'Malley M.A."/>
            <person name="Stajich J.E."/>
            <person name="Spatafora J.W."/>
            <person name="Visel A."/>
            <person name="Grigoriev I.V."/>
        </authorList>
    </citation>
    <scope>NUCLEOTIDE SEQUENCE [LARGE SCALE GENOMIC DNA]</scope>
    <source>
        <strain evidence="4">finn</strain>
    </source>
</reference>